<dbReference type="InterPro" id="IPR037523">
    <property type="entry name" value="VOC_core"/>
</dbReference>
<evidence type="ECO:0000313" key="3">
    <source>
        <dbReference type="Proteomes" id="UP000245624"/>
    </source>
</evidence>
<dbReference type="OrthoDB" id="66829at2"/>
<dbReference type="AlphaFoldDB" id="A0A317KZ73"/>
<keyword evidence="2" id="KW-0560">Oxidoreductase</keyword>
<keyword evidence="2" id="KW-0223">Dioxygenase</keyword>
<organism evidence="2 3">
    <name type="scientific">Gracilibacillus dipsosauri</name>
    <dbReference type="NCBI Taxonomy" id="178340"/>
    <lineage>
        <taxon>Bacteria</taxon>
        <taxon>Bacillati</taxon>
        <taxon>Bacillota</taxon>
        <taxon>Bacilli</taxon>
        <taxon>Bacillales</taxon>
        <taxon>Bacillaceae</taxon>
        <taxon>Gracilibacillus</taxon>
    </lineage>
</organism>
<reference evidence="2 3" key="1">
    <citation type="submission" date="2018-05" db="EMBL/GenBank/DDBJ databases">
        <title>Genomic analysis of Gracilibacillus dipsosauri DD1 reveals novel features of a salt-tolerant amylase.</title>
        <authorList>
            <person name="Deutch C.E."/>
            <person name="Yang S."/>
        </authorList>
    </citation>
    <scope>NUCLEOTIDE SEQUENCE [LARGE SCALE GENOMIC DNA]</scope>
    <source>
        <strain evidence="2 3">DD1</strain>
    </source>
</reference>
<evidence type="ECO:0000313" key="2">
    <source>
        <dbReference type="EMBL" id="PWU66949.1"/>
    </source>
</evidence>
<dbReference type="Gene3D" id="3.30.720.120">
    <property type="match status" value="1"/>
</dbReference>
<feature type="domain" description="VOC" evidence="1">
    <location>
        <begin position="2"/>
        <end position="123"/>
    </location>
</feature>
<dbReference type="RefSeq" id="WP_054789035.1">
    <property type="nucleotide sequence ID" value="NZ_JAJUIE010000043.1"/>
</dbReference>
<protein>
    <submittedName>
        <fullName evidence="2">Glyoxalase/bleomycin resistance/extradiol dioxygenase family protein</fullName>
    </submittedName>
</protein>
<dbReference type="SUPFAM" id="SSF54593">
    <property type="entry name" value="Glyoxalase/Bleomycin resistance protein/Dihydroxybiphenyl dioxygenase"/>
    <property type="match status" value="1"/>
</dbReference>
<dbReference type="InterPro" id="IPR029068">
    <property type="entry name" value="Glyas_Bleomycin-R_OHBP_Dase"/>
</dbReference>
<dbReference type="EMBL" id="QGTD01000020">
    <property type="protein sequence ID" value="PWU66949.1"/>
    <property type="molecule type" value="Genomic_DNA"/>
</dbReference>
<dbReference type="Proteomes" id="UP000245624">
    <property type="component" value="Unassembled WGS sequence"/>
</dbReference>
<dbReference type="PROSITE" id="PS51819">
    <property type="entry name" value="VOC"/>
    <property type="match status" value="1"/>
</dbReference>
<dbReference type="Pfam" id="PF12681">
    <property type="entry name" value="Glyoxalase_2"/>
    <property type="match status" value="1"/>
</dbReference>
<keyword evidence="3" id="KW-1185">Reference proteome</keyword>
<dbReference type="GO" id="GO:0051213">
    <property type="term" value="F:dioxygenase activity"/>
    <property type="evidence" value="ECO:0007669"/>
    <property type="project" value="UniProtKB-KW"/>
</dbReference>
<comment type="caution">
    <text evidence="2">The sequence shown here is derived from an EMBL/GenBank/DDBJ whole genome shotgun (WGS) entry which is preliminary data.</text>
</comment>
<accession>A0A317KZ73</accession>
<dbReference type="Gene3D" id="3.30.720.110">
    <property type="match status" value="1"/>
</dbReference>
<dbReference type="InterPro" id="IPR025870">
    <property type="entry name" value="Glyoxalase-like_dom"/>
</dbReference>
<proteinExistence type="predicted"/>
<sequence length="141" mass="16654">MKLNSFYPVIMTNEVNSTKDFYTKYFAFHVTFDADWYVSLKHETNDYELAVLNQAHQTVPNPFRQTAQGLILNFEVEDVDSLYEKLIVQEKLPLQLDLRDEAFGQRHFMTRDPNGVLIDVIKIIPPDSSFLEQYKEEVWEE</sequence>
<name>A0A317KZ73_9BACI</name>
<evidence type="ECO:0000259" key="1">
    <source>
        <dbReference type="PROSITE" id="PS51819"/>
    </source>
</evidence>
<gene>
    <name evidence="2" type="ORF">DLJ74_18990</name>
</gene>